<accession>A0A4Z2IFK1</accession>
<comment type="caution">
    <text evidence="2">The sequence shown here is derived from an EMBL/GenBank/DDBJ whole genome shotgun (WGS) entry which is preliminary data.</text>
</comment>
<organism evidence="2 3">
    <name type="scientific">Liparis tanakae</name>
    <name type="common">Tanaka's snailfish</name>
    <dbReference type="NCBI Taxonomy" id="230148"/>
    <lineage>
        <taxon>Eukaryota</taxon>
        <taxon>Metazoa</taxon>
        <taxon>Chordata</taxon>
        <taxon>Craniata</taxon>
        <taxon>Vertebrata</taxon>
        <taxon>Euteleostomi</taxon>
        <taxon>Actinopterygii</taxon>
        <taxon>Neopterygii</taxon>
        <taxon>Teleostei</taxon>
        <taxon>Neoteleostei</taxon>
        <taxon>Acanthomorphata</taxon>
        <taxon>Eupercaria</taxon>
        <taxon>Perciformes</taxon>
        <taxon>Cottioidei</taxon>
        <taxon>Cottales</taxon>
        <taxon>Liparidae</taxon>
        <taxon>Liparis</taxon>
    </lineage>
</organism>
<dbReference type="EMBL" id="SRLO01000091">
    <property type="protein sequence ID" value="TNN76690.1"/>
    <property type="molecule type" value="Genomic_DNA"/>
</dbReference>
<dbReference type="AlphaFoldDB" id="A0A4Z2IFK1"/>
<feature type="compositionally biased region" description="Acidic residues" evidence="1">
    <location>
        <begin position="78"/>
        <end position="92"/>
    </location>
</feature>
<feature type="region of interest" description="Disordered" evidence="1">
    <location>
        <begin position="77"/>
        <end position="96"/>
    </location>
</feature>
<dbReference type="Proteomes" id="UP000314294">
    <property type="component" value="Unassembled WGS sequence"/>
</dbReference>
<name>A0A4Z2IFK1_9TELE</name>
<reference evidence="2 3" key="1">
    <citation type="submission" date="2019-03" db="EMBL/GenBank/DDBJ databases">
        <title>First draft genome of Liparis tanakae, snailfish: a comprehensive survey of snailfish specific genes.</title>
        <authorList>
            <person name="Kim W."/>
            <person name="Song I."/>
            <person name="Jeong J.-H."/>
            <person name="Kim D."/>
            <person name="Kim S."/>
            <person name="Ryu S."/>
            <person name="Song J.Y."/>
            <person name="Lee S.K."/>
        </authorList>
    </citation>
    <scope>NUCLEOTIDE SEQUENCE [LARGE SCALE GENOMIC DNA]</scope>
    <source>
        <tissue evidence="2">Muscle</tissue>
    </source>
</reference>
<evidence type="ECO:0000313" key="2">
    <source>
        <dbReference type="EMBL" id="TNN76690.1"/>
    </source>
</evidence>
<proteinExistence type="predicted"/>
<evidence type="ECO:0000256" key="1">
    <source>
        <dbReference type="SAM" id="MobiDB-lite"/>
    </source>
</evidence>
<keyword evidence="3" id="KW-1185">Reference proteome</keyword>
<protein>
    <submittedName>
        <fullName evidence="2">Uncharacterized protein</fullName>
    </submittedName>
</protein>
<sequence length="112" mass="12157">MHRLQGLRFYPMAPNSCRASTRSASRIPSTKPLMCTTEEGSVSARSGSHVVLSPVPVITLPSCALSEALYMAVGLQAGEEDVEEPESEEEQRSEDFVDPWAAQFATYGRPPA</sequence>
<gene>
    <name evidence="2" type="ORF">EYF80_013142</name>
</gene>
<evidence type="ECO:0000313" key="3">
    <source>
        <dbReference type="Proteomes" id="UP000314294"/>
    </source>
</evidence>